<dbReference type="Proteomes" id="UP000192445">
    <property type="component" value="Chromosome"/>
</dbReference>
<sequence>MNERNGFLFCADPLRAARPDPQFAGEVATARAAGGRIALLDHDALLAGDAARAVARVARDSGPYWYRGWMIPSARYAELEAALGARGCALLTGAAGYRRAHELPGWYEEFAALTPRSVWHPMAPDAPPAADALTRIAAPLGPGPGVVKDYVKSRKHEWHEACYVPELTDRRQLASVVGRFVELQGTFLAGGLVVRSFEPFVAGGEARVWWVDGEAVLTTAHPDTPDRVPAPELSFVREAVARLGLRWVTTDLALREDGAWRVVEVGDGQVSGVPAGADTGDLFAALAAAEAHRDPSGAH</sequence>
<dbReference type="AlphaFoldDB" id="A0A1V0U5W2"/>
<dbReference type="Pfam" id="PF14243">
    <property type="entry name" value="R2K_3"/>
    <property type="match status" value="1"/>
</dbReference>
<organism evidence="2 3">
    <name type="scientific">Streptomyces violaceoruber</name>
    <dbReference type="NCBI Taxonomy" id="1935"/>
    <lineage>
        <taxon>Bacteria</taxon>
        <taxon>Bacillati</taxon>
        <taxon>Actinomycetota</taxon>
        <taxon>Actinomycetes</taxon>
        <taxon>Kitasatosporales</taxon>
        <taxon>Streptomycetaceae</taxon>
        <taxon>Streptomyces</taxon>
        <taxon>Streptomyces violaceoruber group</taxon>
    </lineage>
</organism>
<gene>
    <name evidence="2" type="ORF">B1H20_03245</name>
</gene>
<evidence type="ECO:0000313" key="2">
    <source>
        <dbReference type="EMBL" id="ARF60516.1"/>
    </source>
</evidence>
<dbReference type="KEGG" id="svu:B1H20_03245"/>
<dbReference type="STRING" id="1935.B1H20_03245"/>
<dbReference type="OrthoDB" id="5355744at2"/>
<feature type="domain" description="ATP-grasp" evidence="1">
    <location>
        <begin position="140"/>
        <end position="286"/>
    </location>
</feature>
<dbReference type="EMBL" id="CP020570">
    <property type="protein sequence ID" value="ARF60516.1"/>
    <property type="molecule type" value="Genomic_DNA"/>
</dbReference>
<name>A0A1V0U5W2_STRVN</name>
<proteinExistence type="predicted"/>
<dbReference type="RefSeq" id="WP_030731755.1">
    <property type="nucleotide sequence ID" value="NZ_CP020570.1"/>
</dbReference>
<evidence type="ECO:0000259" key="1">
    <source>
        <dbReference type="Pfam" id="PF14243"/>
    </source>
</evidence>
<accession>A0A1V0U5W2</accession>
<reference evidence="2 3" key="1">
    <citation type="submission" date="2017-03" db="EMBL/GenBank/DDBJ databases">
        <title>Complete Genome Sequence of a natural compounds producer, Streptomyces violaceus S21.</title>
        <authorList>
            <person name="Zhong C."/>
            <person name="Zhao Z."/>
            <person name="Fu J."/>
            <person name="Zong G."/>
            <person name="Qin R."/>
            <person name="Cao G."/>
        </authorList>
    </citation>
    <scope>NUCLEOTIDE SEQUENCE [LARGE SCALE GENOMIC DNA]</scope>
    <source>
        <strain evidence="2 3">S21</strain>
    </source>
</reference>
<dbReference type="InterPro" id="IPR025643">
    <property type="entry name" value="R2K_3"/>
</dbReference>
<protein>
    <recommendedName>
        <fullName evidence="1">ATP-grasp domain-containing protein</fullName>
    </recommendedName>
</protein>
<evidence type="ECO:0000313" key="3">
    <source>
        <dbReference type="Proteomes" id="UP000192445"/>
    </source>
</evidence>